<reference evidence="3 4" key="1">
    <citation type="submission" date="2013-12" db="EMBL/GenBank/DDBJ databases">
        <authorList>
            <consortium name="DOE Joint Genome Institute"/>
            <person name="Eisen J."/>
            <person name="Huntemann M."/>
            <person name="Han J."/>
            <person name="Chen A."/>
            <person name="Kyrpides N."/>
            <person name="Mavromatis K."/>
            <person name="Markowitz V."/>
            <person name="Palaniappan K."/>
            <person name="Ivanova N."/>
            <person name="Schaumberg A."/>
            <person name="Pati A."/>
            <person name="Liolios K."/>
            <person name="Nordberg H.P."/>
            <person name="Cantor M.N."/>
            <person name="Hua S.X."/>
            <person name="Woyke T."/>
        </authorList>
    </citation>
    <scope>NUCLEOTIDE SEQUENCE [LARGE SCALE GENOMIC DNA]</scope>
    <source>
        <strain evidence="4">DSM 19437</strain>
    </source>
</reference>
<dbReference type="STRING" id="929713.NIASO_05030"/>
<feature type="transmembrane region" description="Helical" evidence="1">
    <location>
        <begin position="53"/>
        <end position="71"/>
    </location>
</feature>
<gene>
    <name evidence="3" type="ORF">NIASO_05030</name>
</gene>
<keyword evidence="4" id="KW-1185">Reference proteome</keyword>
<keyword evidence="1" id="KW-0812">Transmembrane</keyword>
<evidence type="ECO:0000256" key="1">
    <source>
        <dbReference type="SAM" id="Phobius"/>
    </source>
</evidence>
<dbReference type="EMBL" id="CP007035">
    <property type="protein sequence ID" value="AHF14729.1"/>
    <property type="molecule type" value="Genomic_DNA"/>
</dbReference>
<dbReference type="eggNOG" id="ENOG5030XVI">
    <property type="taxonomic scope" value="Bacteria"/>
</dbReference>
<dbReference type="Proteomes" id="UP000003586">
    <property type="component" value="Chromosome"/>
</dbReference>
<accession>W0EZX0</accession>
<keyword evidence="1" id="KW-1133">Transmembrane helix</keyword>
<dbReference type="Pfam" id="PF26604">
    <property type="entry name" value="CBU_0592"/>
    <property type="match status" value="1"/>
</dbReference>
<sequence length="83" mass="9448">MIGWIGFGCCTIAYLLLNFRYIRFDGWLFQLLNFLGGAGLAIKAYDLRDLPNIFANALWGLIAVIGIVKYFKSRRDQEIPSKS</sequence>
<dbReference type="NCBIfam" id="NF047864">
    <property type="entry name" value="CBU_0592_membra"/>
    <property type="match status" value="1"/>
</dbReference>
<dbReference type="HOGENOM" id="CLU_160525_1_2_10"/>
<keyword evidence="1" id="KW-0472">Membrane</keyword>
<dbReference type="KEGG" id="nso:NIASO_05030"/>
<protein>
    <recommendedName>
        <fullName evidence="2">CBU-0592-like domain-containing protein</fullName>
    </recommendedName>
</protein>
<feature type="domain" description="CBU-0592-like" evidence="2">
    <location>
        <begin position="1"/>
        <end position="74"/>
    </location>
</feature>
<evidence type="ECO:0000259" key="2">
    <source>
        <dbReference type="Pfam" id="PF26604"/>
    </source>
</evidence>
<organism evidence="3 4">
    <name type="scientific">Niabella soli DSM 19437</name>
    <dbReference type="NCBI Taxonomy" id="929713"/>
    <lineage>
        <taxon>Bacteria</taxon>
        <taxon>Pseudomonadati</taxon>
        <taxon>Bacteroidota</taxon>
        <taxon>Chitinophagia</taxon>
        <taxon>Chitinophagales</taxon>
        <taxon>Chitinophagaceae</taxon>
        <taxon>Niabella</taxon>
    </lineage>
</organism>
<evidence type="ECO:0000313" key="4">
    <source>
        <dbReference type="Proteomes" id="UP000003586"/>
    </source>
</evidence>
<proteinExistence type="predicted"/>
<name>W0EZX0_9BACT</name>
<evidence type="ECO:0000313" key="3">
    <source>
        <dbReference type="EMBL" id="AHF14729.1"/>
    </source>
</evidence>
<dbReference type="AlphaFoldDB" id="W0EZX0"/>
<dbReference type="InterPro" id="IPR058058">
    <property type="entry name" value="CBU_0592-like"/>
</dbReference>